<evidence type="ECO:0000313" key="7">
    <source>
        <dbReference type="Proteomes" id="UP000593570"/>
    </source>
</evidence>
<dbReference type="EMBL" id="JACDXP010000002">
    <property type="protein sequence ID" value="KAF6528421.1"/>
    <property type="molecule type" value="Genomic_DNA"/>
</dbReference>
<name>A0A8H6LRU6_FUSOX</name>
<protein>
    <recommendedName>
        <fullName evidence="5">Integrase catalytic domain-containing protein</fullName>
    </recommendedName>
</protein>
<gene>
    <name evidence="6" type="ORF">HZS61_008723</name>
</gene>
<dbReference type="GO" id="GO:0003723">
    <property type="term" value="F:RNA binding"/>
    <property type="evidence" value="ECO:0007669"/>
    <property type="project" value="UniProtKB-KW"/>
</dbReference>
<sequence>MSAKHAERTISYASPEDWDSWSNEFKKLAHAYDLWQYIDPTDRIRWPQRPELPEIRDYPRQADPDDPDSGTMTPGSDYVPPRRIGELTSEGRAEYEHDIRIYSLKETAYRETKKQEQKLVEFVLKTVSATYQKTSCVTGDRLDKWYQELRRSGVVYNERLRPEARDKYHKAVHTVPKINKLNEWVTEWETTMAEAISKKVPDALDAQCWAEDLNRAMYHVLPSWASTFRQHRRPQILNNSLNYREVAADIRYEAKMANASGRPSGIKRGAFATTYGAASRNDRPTITDRDNDTIEVQGDASDWATDETSYAHRDTRGQGRGRRARGGGRGVSTKRKRAETTVNPNPDGPTCRGCLGPEALKHLVGQCRGVKIRGISTVECDACGMAKVKRQVRRQRRVPPEKAGIRLAIDFHDMSGDPGYTSAMLVTDRYSGYIWDYYLPDRTAPTLIGALEHLLRTLERQLQCRPEVIECDNEIPDSHQVSDFLSIKNGMCLEPSAPYAQSQNGGAERSGGVIKEKARAMRIGAKLPSFLWVEIWRAAVYLYNRTPKYIYNWKTPYERFYTYFAFRDGVVVTERKPDQTHLRVYGCKAFAMTTDALKKKNRRQRLNPRGWIGYLVGYNSTNIYRVWNPLTNKVISTRDVIFNEKETFSGDVQHLKDDLKELNEEELIQHLTDAEVPQGSSINLDASTQEEDEELSALPEGLAFEREAASYPHRGFERDPTITQGETGRTLVIGDRNREEPDGTDHPYTTARFTPYLTPETCPLRPAALLVATIREPPVRKEGENPPQLRAAKMVHVPPSAGTSPGRDGANGAPRVISAPSSYWEAAFNAGRLASVKETWNGQVVSKRKLEKQASSTSCHPDSGEPQFTGSRWESTKLMDSPNRKTQSAKLTDLGDGQRRIHRRDMPILPKRHKDLKNHPLGDLFREAEKTHLESHKEMRSWREVQREEAAGKELLDCMWVYVYKFDKHGWFTKCKARLVVRGDQQAKSTHEDTYASTLAGRSFRTLMAIAARFDLELLQYDVVNAFVNAELKQDVYMRMPGGYRKPGLILKLQKALYGLRQSPLLWQKELTTTLTNIGFKSVPHEPCCLSKGGILIFFYVDDLIVAYEKTNQKSVEWTIGKLREKYQLSGGDTLQWFLGIEIIRERNQRFKGEKPSLTPMTTKELLPNEERASTASIQQYQRKTGSVLYLAVITRPDIAFAVSRLCRFNMNPSDDHHEALDHLFRYLQNTRALALQLGGTDTFDVYSDASFADNTIDRKSSQAYVMKLFGGTIGWRANKQDTVTTSTTEAELLALAQAAKESMFISRLITELGVTLDNSRITIQCDNAQTIRLINADVALLQTKLRHVDIHNHWLRQEALANRISVRHTPTTEMIADGLTKALPAQQFQKFVTQVGLVDIKDRIQERRTKELTAEDFFRTEEHLDGGRAE</sequence>
<dbReference type="InterPro" id="IPR043502">
    <property type="entry name" value="DNA/RNA_pol_sf"/>
</dbReference>
<feature type="region of interest" description="Disordered" evidence="4">
    <location>
        <begin position="851"/>
        <end position="904"/>
    </location>
</feature>
<dbReference type="InterPro" id="IPR057670">
    <property type="entry name" value="SH3_retrovirus"/>
</dbReference>
<feature type="compositionally biased region" description="Polar residues" evidence="4">
    <location>
        <begin position="853"/>
        <end position="873"/>
    </location>
</feature>
<evidence type="ECO:0000256" key="2">
    <source>
        <dbReference type="ARBA" id="ARBA00022884"/>
    </source>
</evidence>
<dbReference type="PANTHER" id="PTHR11439">
    <property type="entry name" value="GAG-POL-RELATED RETROTRANSPOSON"/>
    <property type="match status" value="1"/>
</dbReference>
<dbReference type="SUPFAM" id="SSF53098">
    <property type="entry name" value="Ribonuclease H-like"/>
    <property type="match status" value="1"/>
</dbReference>
<comment type="caution">
    <text evidence="6">The sequence shown here is derived from an EMBL/GenBank/DDBJ whole genome shotgun (WGS) entry which is preliminary data.</text>
</comment>
<dbReference type="InterPro" id="IPR012337">
    <property type="entry name" value="RNaseH-like_sf"/>
</dbReference>
<feature type="compositionally biased region" description="Basic residues" evidence="4">
    <location>
        <begin position="319"/>
        <end position="337"/>
    </location>
</feature>
<evidence type="ECO:0000259" key="5">
    <source>
        <dbReference type="PROSITE" id="PS50994"/>
    </source>
</evidence>
<evidence type="ECO:0000313" key="6">
    <source>
        <dbReference type="EMBL" id="KAF6528421.1"/>
    </source>
</evidence>
<dbReference type="GO" id="GO:0005739">
    <property type="term" value="C:mitochondrion"/>
    <property type="evidence" value="ECO:0007669"/>
    <property type="project" value="UniProtKB-SubCell"/>
</dbReference>
<dbReference type="Gene3D" id="3.30.420.10">
    <property type="entry name" value="Ribonuclease H-like superfamily/Ribonuclease H"/>
    <property type="match status" value="1"/>
</dbReference>
<accession>A0A8H6LRU6</accession>
<organism evidence="6 7">
    <name type="scientific">Fusarium oxysporum f. sp. conglutinans</name>
    <dbReference type="NCBI Taxonomy" id="100902"/>
    <lineage>
        <taxon>Eukaryota</taxon>
        <taxon>Fungi</taxon>
        <taxon>Dikarya</taxon>
        <taxon>Ascomycota</taxon>
        <taxon>Pezizomycotina</taxon>
        <taxon>Sordariomycetes</taxon>
        <taxon>Hypocreomycetidae</taxon>
        <taxon>Hypocreales</taxon>
        <taxon>Nectriaceae</taxon>
        <taxon>Fusarium</taxon>
        <taxon>Fusarium oxysporum species complex</taxon>
    </lineage>
</organism>
<comment type="subcellular location">
    <subcellularLocation>
        <location evidence="1">Mitochondrion</location>
    </subcellularLocation>
</comment>
<evidence type="ECO:0000256" key="3">
    <source>
        <dbReference type="ARBA" id="ARBA00023128"/>
    </source>
</evidence>
<dbReference type="CDD" id="cd09272">
    <property type="entry name" value="RNase_HI_RT_Ty1"/>
    <property type="match status" value="1"/>
</dbReference>
<feature type="region of interest" description="Disordered" evidence="4">
    <location>
        <begin position="46"/>
        <end position="82"/>
    </location>
</feature>
<feature type="region of interest" description="Disordered" evidence="4">
    <location>
        <begin position="312"/>
        <end position="345"/>
    </location>
</feature>
<dbReference type="PROSITE" id="PS50994">
    <property type="entry name" value="INTEGRASE"/>
    <property type="match status" value="1"/>
</dbReference>
<dbReference type="PANTHER" id="PTHR11439:SF467">
    <property type="entry name" value="INTEGRASE CATALYTIC DOMAIN-CONTAINING PROTEIN"/>
    <property type="match status" value="1"/>
</dbReference>
<dbReference type="InterPro" id="IPR001584">
    <property type="entry name" value="Integrase_cat-core"/>
</dbReference>
<proteinExistence type="predicted"/>
<dbReference type="Proteomes" id="UP000593570">
    <property type="component" value="Unassembled WGS sequence"/>
</dbReference>
<dbReference type="GO" id="GO:0015074">
    <property type="term" value="P:DNA integration"/>
    <property type="evidence" value="ECO:0007669"/>
    <property type="project" value="InterPro"/>
</dbReference>
<evidence type="ECO:0000256" key="4">
    <source>
        <dbReference type="SAM" id="MobiDB-lite"/>
    </source>
</evidence>
<feature type="region of interest" description="Disordered" evidence="4">
    <location>
        <begin position="714"/>
        <end position="754"/>
    </location>
</feature>
<dbReference type="InterPro" id="IPR036397">
    <property type="entry name" value="RNaseH_sf"/>
</dbReference>
<feature type="domain" description="Integrase catalytic" evidence="5">
    <location>
        <begin position="396"/>
        <end position="564"/>
    </location>
</feature>
<dbReference type="Pfam" id="PF25597">
    <property type="entry name" value="SH3_retrovirus"/>
    <property type="match status" value="1"/>
</dbReference>
<feature type="compositionally biased region" description="Basic and acidic residues" evidence="4">
    <location>
        <begin position="735"/>
        <end position="745"/>
    </location>
</feature>
<evidence type="ECO:0000256" key="1">
    <source>
        <dbReference type="ARBA" id="ARBA00004173"/>
    </source>
</evidence>
<dbReference type="SUPFAM" id="SSF56672">
    <property type="entry name" value="DNA/RNA polymerases"/>
    <property type="match status" value="1"/>
</dbReference>
<dbReference type="InterPro" id="IPR013103">
    <property type="entry name" value="RVT_2"/>
</dbReference>
<dbReference type="GO" id="GO:0005634">
    <property type="term" value="C:nucleus"/>
    <property type="evidence" value="ECO:0007669"/>
    <property type="project" value="UniProtKB-ARBA"/>
</dbReference>
<reference evidence="6 7" key="1">
    <citation type="journal article" date="2020" name="bioRxiv">
        <title>A chromosome-scale genome assembly for the Fusarium oxysporum strain Fo5176 to establish a model Arabidopsis-fungal pathosystem.</title>
        <authorList>
            <person name="Fokkens L."/>
            <person name="Guo L."/>
            <person name="Dora S."/>
            <person name="Wang B."/>
            <person name="Ye K."/>
            <person name="Sanchez-Rodriguez C."/>
            <person name="Croll D."/>
        </authorList>
    </citation>
    <scope>NUCLEOTIDE SEQUENCE [LARGE SCALE GENOMIC DNA]</scope>
    <source>
        <strain evidence="6 7">Fo5176</strain>
    </source>
</reference>
<dbReference type="Pfam" id="PF07727">
    <property type="entry name" value="RVT_2"/>
    <property type="match status" value="1"/>
</dbReference>
<feature type="compositionally biased region" description="Basic and acidic residues" evidence="4">
    <location>
        <begin position="51"/>
        <end position="63"/>
    </location>
</feature>
<keyword evidence="2" id="KW-0694">RNA-binding</keyword>
<keyword evidence="3" id="KW-0496">Mitochondrion</keyword>